<evidence type="ECO:0000256" key="2">
    <source>
        <dbReference type="ARBA" id="ARBA00022679"/>
    </source>
</evidence>
<comment type="caution">
    <text evidence="9">The sequence shown here is derived from an EMBL/GenBank/DDBJ whole genome shotgun (WGS) entry which is preliminary data.</text>
</comment>
<dbReference type="Proteomes" id="UP000823631">
    <property type="component" value="Unassembled WGS sequence"/>
</dbReference>
<reference evidence="9" key="2">
    <citation type="journal article" date="2021" name="PeerJ">
        <title>Extensive microbial diversity within the chicken gut microbiome revealed by metagenomics and culture.</title>
        <authorList>
            <person name="Gilroy R."/>
            <person name="Ravi A."/>
            <person name="Getino M."/>
            <person name="Pursley I."/>
            <person name="Horton D.L."/>
            <person name="Alikhan N.F."/>
            <person name="Baker D."/>
            <person name="Gharbi K."/>
            <person name="Hall N."/>
            <person name="Watson M."/>
            <person name="Adriaenssens E.M."/>
            <person name="Foster-Nyarko E."/>
            <person name="Jarju S."/>
            <person name="Secka A."/>
            <person name="Antonio M."/>
            <person name="Oren A."/>
            <person name="Chaudhuri R.R."/>
            <person name="La Ragione R."/>
            <person name="Hildebrand F."/>
            <person name="Pallen M.J."/>
        </authorList>
    </citation>
    <scope>NUCLEOTIDE SEQUENCE</scope>
    <source>
        <strain evidence="9">17213</strain>
    </source>
</reference>
<dbReference type="AlphaFoldDB" id="A0A9D9GT38"/>
<keyword evidence="4 9" id="KW-0418">Kinase</keyword>
<evidence type="ECO:0000256" key="6">
    <source>
        <dbReference type="ARBA" id="ARBA00023277"/>
    </source>
</evidence>
<evidence type="ECO:0000259" key="7">
    <source>
        <dbReference type="Pfam" id="PF07005"/>
    </source>
</evidence>
<dbReference type="Gene3D" id="3.40.50.10840">
    <property type="entry name" value="Putative sugar-binding, N-terminal domain"/>
    <property type="match status" value="1"/>
</dbReference>
<dbReference type="GO" id="GO:0016301">
    <property type="term" value="F:kinase activity"/>
    <property type="evidence" value="ECO:0007669"/>
    <property type="project" value="UniProtKB-KW"/>
</dbReference>
<proteinExistence type="inferred from homology"/>
<reference evidence="9" key="1">
    <citation type="submission" date="2020-10" db="EMBL/GenBank/DDBJ databases">
        <authorList>
            <person name="Gilroy R."/>
        </authorList>
    </citation>
    <scope>NUCLEOTIDE SEQUENCE</scope>
    <source>
        <strain evidence="9">17213</strain>
    </source>
</reference>
<gene>
    <name evidence="9" type="ORF">IAB19_06995</name>
</gene>
<sequence length="434" mass="47290">MTQCVVIADDLTGGNATGVLLRQLNYRAITVLNTEAVKPENLQDCECVIYPTDSRALSPEEAYKRVYEATKLFASDDVVVYSNRIDSTMRGNIGAETDAMLDCLGEDYVAVLAPAFPSSGRVVCGGYMLVNGTPLHKTDIAIDPKTPVKISEIAPIVSAQSKYKLTSFYLKDLMNGKHALAKKMQEAVADGARILSFDCISQEDLDLIADACITAKLKIVATDPGVFTAAYTRKMIPPAHDRKSTRILAVIGTVHPLAKVQLDELFLSQRTNNAVVNTAELLEGPERCEAEISRVVNEILKQYDKFPVSVVTGDGLMPEKRINFEPYIERYHCSLDEVTAIINDAFGEITRRILKAAPAFKGIYSSGGDITVAVCRKVETSGIDLNDEVLPLAAFGTFMDGPFKGVQIITKGGSQGKSDAILQCIAYLKRSLYI</sequence>
<dbReference type="EMBL" id="JADINH010000147">
    <property type="protein sequence ID" value="MBO8416108.1"/>
    <property type="molecule type" value="Genomic_DNA"/>
</dbReference>
<keyword evidence="3" id="KW-0547">Nucleotide-binding</keyword>
<dbReference type="InterPro" id="IPR042213">
    <property type="entry name" value="NBD_C_sf"/>
</dbReference>
<feature type="domain" description="Four-carbon acid sugar kinase nucleotide binding" evidence="8">
    <location>
        <begin position="248"/>
        <end position="421"/>
    </location>
</feature>
<evidence type="ECO:0000256" key="4">
    <source>
        <dbReference type="ARBA" id="ARBA00022777"/>
    </source>
</evidence>
<comment type="similarity">
    <text evidence="1">Belongs to the four-carbon acid sugar kinase family.</text>
</comment>
<evidence type="ECO:0000256" key="1">
    <source>
        <dbReference type="ARBA" id="ARBA00005715"/>
    </source>
</evidence>
<dbReference type="InterPro" id="IPR010737">
    <property type="entry name" value="4-carb_acid_sugar_kinase_N"/>
</dbReference>
<accession>A0A9D9GT38</accession>
<organism evidence="9 10">
    <name type="scientific">Candidatus Avisuccinivibrio stercorigallinarum</name>
    <dbReference type="NCBI Taxonomy" id="2840704"/>
    <lineage>
        <taxon>Bacteria</taxon>
        <taxon>Pseudomonadati</taxon>
        <taxon>Pseudomonadota</taxon>
        <taxon>Gammaproteobacteria</taxon>
        <taxon>Aeromonadales</taxon>
        <taxon>Succinivibrionaceae</taxon>
        <taxon>Succinivibrionaceae incertae sedis</taxon>
        <taxon>Candidatus Avisuccinivibrio</taxon>
    </lineage>
</organism>
<dbReference type="SUPFAM" id="SSF142764">
    <property type="entry name" value="YgbK-like"/>
    <property type="match status" value="1"/>
</dbReference>
<dbReference type="InterPro" id="IPR031475">
    <property type="entry name" value="NBD_C"/>
</dbReference>
<dbReference type="GO" id="GO:0005524">
    <property type="term" value="F:ATP binding"/>
    <property type="evidence" value="ECO:0007669"/>
    <property type="project" value="UniProtKB-KW"/>
</dbReference>
<feature type="domain" description="Four-carbon acid sugar kinase N-terminal" evidence="7">
    <location>
        <begin position="5"/>
        <end position="230"/>
    </location>
</feature>
<evidence type="ECO:0000256" key="3">
    <source>
        <dbReference type="ARBA" id="ARBA00022741"/>
    </source>
</evidence>
<protein>
    <submittedName>
        <fullName evidence="9">Four-carbon acid sugar kinase family protein</fullName>
    </submittedName>
</protein>
<keyword evidence="6" id="KW-0119">Carbohydrate metabolism</keyword>
<evidence type="ECO:0000313" key="10">
    <source>
        <dbReference type="Proteomes" id="UP000823631"/>
    </source>
</evidence>
<keyword evidence="2" id="KW-0808">Transferase</keyword>
<evidence type="ECO:0000313" key="9">
    <source>
        <dbReference type="EMBL" id="MBO8416108.1"/>
    </source>
</evidence>
<evidence type="ECO:0000259" key="8">
    <source>
        <dbReference type="Pfam" id="PF17042"/>
    </source>
</evidence>
<name>A0A9D9GT38_9GAMM</name>
<dbReference type="Pfam" id="PF17042">
    <property type="entry name" value="NBD_C"/>
    <property type="match status" value="1"/>
</dbReference>
<keyword evidence="5" id="KW-0067">ATP-binding</keyword>
<dbReference type="InterPro" id="IPR037051">
    <property type="entry name" value="4-carb_acid_sugar_kinase_N_sf"/>
</dbReference>
<dbReference type="Pfam" id="PF07005">
    <property type="entry name" value="SBD_N"/>
    <property type="match status" value="1"/>
</dbReference>
<dbReference type="Gene3D" id="3.40.980.20">
    <property type="entry name" value="Four-carbon acid sugar kinase, nucleotide binding domain"/>
    <property type="match status" value="1"/>
</dbReference>
<evidence type="ECO:0000256" key="5">
    <source>
        <dbReference type="ARBA" id="ARBA00022840"/>
    </source>
</evidence>